<protein>
    <recommendedName>
        <fullName evidence="3">XkdX family protein</fullName>
    </recommendedName>
</protein>
<proteinExistence type="predicted"/>
<accession>A0ABS6IVR2</accession>
<sequence length="56" mass="6398">MKQENNSVTRAWQEYTELKKNNFSDGQIRKIAQIVMACAIDEAKVIDPITGKETKN</sequence>
<dbReference type="Proteomes" id="UP001196248">
    <property type="component" value="Unassembled WGS sequence"/>
</dbReference>
<keyword evidence="2" id="KW-1185">Reference proteome</keyword>
<dbReference type="EMBL" id="JAHPJJ010000015">
    <property type="protein sequence ID" value="MBU9695599.1"/>
    <property type="molecule type" value="Genomic_DNA"/>
</dbReference>
<comment type="caution">
    <text evidence="1">The sequence shown here is derived from an EMBL/GenBank/DDBJ whole genome shotgun (WGS) entry which is preliminary data.</text>
</comment>
<evidence type="ECO:0000313" key="2">
    <source>
        <dbReference type="Proteomes" id="UP001196248"/>
    </source>
</evidence>
<gene>
    <name evidence="1" type="ORF">KSL82_06790</name>
</gene>
<reference evidence="1 2" key="1">
    <citation type="submission" date="2021-06" db="EMBL/GenBank/DDBJ databases">
        <title>Limosilactobacillus angelus sp. nov., isolated from the human vagina.</title>
        <authorList>
            <person name="Chen Y.-S."/>
        </authorList>
    </citation>
    <scope>NUCLEOTIDE SEQUENCE [LARGE SCALE GENOMIC DNA]</scope>
    <source>
        <strain evidence="1 2">P5L02</strain>
    </source>
</reference>
<name>A0ABS6IVR2_9LACO</name>
<dbReference type="RefSeq" id="WP_216972340.1">
    <property type="nucleotide sequence ID" value="NZ_JAHPJJ010000015.1"/>
</dbReference>
<organism evidence="1 2">
    <name type="scientific">Limosilactobacillus portuensis</name>
    <dbReference type="NCBI Taxonomy" id="2742601"/>
    <lineage>
        <taxon>Bacteria</taxon>
        <taxon>Bacillati</taxon>
        <taxon>Bacillota</taxon>
        <taxon>Bacilli</taxon>
        <taxon>Lactobacillales</taxon>
        <taxon>Lactobacillaceae</taxon>
        <taxon>Limosilactobacillus</taxon>
    </lineage>
</organism>
<evidence type="ECO:0008006" key="3">
    <source>
        <dbReference type="Google" id="ProtNLM"/>
    </source>
</evidence>
<evidence type="ECO:0000313" key="1">
    <source>
        <dbReference type="EMBL" id="MBU9695599.1"/>
    </source>
</evidence>